<comment type="caution">
    <text evidence="3">The sequence shown here is derived from an EMBL/GenBank/DDBJ whole genome shotgun (WGS) entry which is preliminary data.</text>
</comment>
<evidence type="ECO:0000256" key="1">
    <source>
        <dbReference type="ARBA" id="ARBA00007355"/>
    </source>
</evidence>
<organism evidence="3 4">
    <name type="scientific">Caerostris darwini</name>
    <dbReference type="NCBI Taxonomy" id="1538125"/>
    <lineage>
        <taxon>Eukaryota</taxon>
        <taxon>Metazoa</taxon>
        <taxon>Ecdysozoa</taxon>
        <taxon>Arthropoda</taxon>
        <taxon>Chelicerata</taxon>
        <taxon>Arachnida</taxon>
        <taxon>Araneae</taxon>
        <taxon>Araneomorphae</taxon>
        <taxon>Entelegynae</taxon>
        <taxon>Araneoidea</taxon>
        <taxon>Araneidae</taxon>
        <taxon>Caerostris</taxon>
    </lineage>
</organism>
<dbReference type="GO" id="GO:0005739">
    <property type="term" value="C:mitochondrion"/>
    <property type="evidence" value="ECO:0007669"/>
    <property type="project" value="TreeGrafter"/>
</dbReference>
<proteinExistence type="inferred from homology"/>
<dbReference type="InterPro" id="IPR007763">
    <property type="entry name" value="NDUFA12"/>
</dbReference>
<evidence type="ECO:0000313" key="3">
    <source>
        <dbReference type="EMBL" id="GIY64762.1"/>
    </source>
</evidence>
<evidence type="ECO:0000256" key="2">
    <source>
        <dbReference type="SAM" id="MobiDB-lite"/>
    </source>
</evidence>
<dbReference type="GO" id="GO:0045271">
    <property type="term" value="C:respiratory chain complex I"/>
    <property type="evidence" value="ECO:0007669"/>
    <property type="project" value="InterPro"/>
</dbReference>
<dbReference type="Proteomes" id="UP001054837">
    <property type="component" value="Unassembled WGS sequence"/>
</dbReference>
<reference evidence="3 4" key="1">
    <citation type="submission" date="2021-06" db="EMBL/GenBank/DDBJ databases">
        <title>Caerostris darwini draft genome.</title>
        <authorList>
            <person name="Kono N."/>
            <person name="Arakawa K."/>
        </authorList>
    </citation>
    <scope>NUCLEOTIDE SEQUENCE [LARGE SCALE GENOMIC DNA]</scope>
</reference>
<keyword evidence="4" id="KW-1185">Reference proteome</keyword>
<dbReference type="AlphaFoldDB" id="A0AAV4V3E7"/>
<evidence type="ECO:0000313" key="4">
    <source>
        <dbReference type="Proteomes" id="UP001054837"/>
    </source>
</evidence>
<dbReference type="Pfam" id="PF05071">
    <property type="entry name" value="NDUFA12"/>
    <property type="match status" value="1"/>
</dbReference>
<dbReference type="PANTHER" id="PTHR32470:SF2">
    <property type="entry name" value="NADH DEHYDROGENASE [UBIQUINONE] 1 ALPHA SUBCOMPLEX ASSEMBLY FACTOR 2"/>
    <property type="match status" value="1"/>
</dbReference>
<dbReference type="GO" id="GO:0032981">
    <property type="term" value="P:mitochondrial respiratory chain complex I assembly"/>
    <property type="evidence" value="ECO:0007669"/>
    <property type="project" value="TreeGrafter"/>
</dbReference>
<gene>
    <name evidence="3" type="ORF">CDAR_302931</name>
</gene>
<name>A0AAV4V3E7_9ARAC</name>
<feature type="region of interest" description="Disordered" evidence="2">
    <location>
        <begin position="100"/>
        <end position="144"/>
    </location>
</feature>
<feature type="compositionally biased region" description="Polar residues" evidence="2">
    <location>
        <begin position="106"/>
        <end position="125"/>
    </location>
</feature>
<protein>
    <submittedName>
        <fullName evidence="3">Mimitin, mitochondrial</fullName>
    </submittedName>
</protein>
<dbReference type="InterPro" id="IPR052618">
    <property type="entry name" value="ComplexI_NDUFA12"/>
</dbReference>
<feature type="compositionally biased region" description="Basic and acidic residues" evidence="2">
    <location>
        <begin position="128"/>
        <end position="144"/>
    </location>
</feature>
<sequence>MAEGRSIWRMIITNFIKSFKLLPPEGKLMGQDHLGNKYYEASTNKHSMRKVGNRWFEPKVGEDWQQNLPAEWEAWLRGRRKDAPTEEEVHHNLAIAQMKKIKGDEITSQQQAKSQVNSIDENSQGFPKWEDYEKQPGQFSDKKT</sequence>
<dbReference type="EMBL" id="BPLQ01012350">
    <property type="protein sequence ID" value="GIY64762.1"/>
    <property type="molecule type" value="Genomic_DNA"/>
</dbReference>
<comment type="similarity">
    <text evidence="1">Belongs to the complex I NDUFA12 subunit family.</text>
</comment>
<accession>A0AAV4V3E7</accession>
<dbReference type="PANTHER" id="PTHR32470">
    <property type="entry name" value="ADH DEHYDROGENASE [UBIQUINONE] 1 ALPHA SUBCOMPLEX ASSEMBLY FACTOR 2"/>
    <property type="match status" value="1"/>
</dbReference>